<reference evidence="2" key="1">
    <citation type="submission" date="2023-06" db="EMBL/GenBank/DDBJ databases">
        <title>Conoideocrella luteorostrata (Hypocreales: Clavicipitaceae), a potential biocontrol fungus for elongate hemlock scale in United States Christmas tree production areas.</title>
        <authorList>
            <person name="Barrett H."/>
            <person name="Lovett B."/>
            <person name="Macias A.M."/>
            <person name="Stajich J.E."/>
            <person name="Kasson M.T."/>
        </authorList>
    </citation>
    <scope>NUCLEOTIDE SEQUENCE</scope>
    <source>
        <strain evidence="2">ARSEF 14590</strain>
    </source>
</reference>
<name>A0AAJ0FVF5_9HYPO</name>
<feature type="domain" description="FAD linked oxidase N-terminal" evidence="1">
    <location>
        <begin position="40"/>
        <end position="82"/>
    </location>
</feature>
<evidence type="ECO:0000259" key="1">
    <source>
        <dbReference type="Pfam" id="PF01565"/>
    </source>
</evidence>
<keyword evidence="3" id="KW-1185">Reference proteome</keyword>
<dbReference type="InterPro" id="IPR006094">
    <property type="entry name" value="Oxid_FAD_bind_N"/>
</dbReference>
<comment type="caution">
    <text evidence="2">The sequence shown here is derived from an EMBL/GenBank/DDBJ whole genome shotgun (WGS) entry which is preliminary data.</text>
</comment>
<dbReference type="SUPFAM" id="SSF56176">
    <property type="entry name" value="FAD-binding/transporter-associated domain-like"/>
    <property type="match status" value="1"/>
</dbReference>
<dbReference type="Pfam" id="PF01565">
    <property type="entry name" value="FAD_binding_4"/>
    <property type="match status" value="1"/>
</dbReference>
<protein>
    <recommendedName>
        <fullName evidence="1">FAD linked oxidase N-terminal domain-containing protein</fullName>
    </recommendedName>
</protein>
<evidence type="ECO:0000313" key="3">
    <source>
        <dbReference type="Proteomes" id="UP001251528"/>
    </source>
</evidence>
<dbReference type="Gene3D" id="3.30.43.10">
    <property type="entry name" value="Uridine Diphospho-n-acetylenolpyruvylglucosamine Reductase, domain 2"/>
    <property type="match status" value="1"/>
</dbReference>
<evidence type="ECO:0000313" key="2">
    <source>
        <dbReference type="EMBL" id="KAK2601964.1"/>
    </source>
</evidence>
<accession>A0AAJ0FVF5</accession>
<dbReference type="InterPro" id="IPR036318">
    <property type="entry name" value="FAD-bd_PCMH-like_sf"/>
</dbReference>
<sequence>MGSQFDDLRASLTGPVITASDTGYPAAIKRWSRAAIKPALVVVQPNNTNEVSLAVQYAVSKSIPFVVHSGGHSTGGTSSDGGMDH</sequence>
<proteinExistence type="predicted"/>
<dbReference type="Proteomes" id="UP001251528">
    <property type="component" value="Unassembled WGS sequence"/>
</dbReference>
<organism evidence="2 3">
    <name type="scientific">Conoideocrella luteorostrata</name>
    <dbReference type="NCBI Taxonomy" id="1105319"/>
    <lineage>
        <taxon>Eukaryota</taxon>
        <taxon>Fungi</taxon>
        <taxon>Dikarya</taxon>
        <taxon>Ascomycota</taxon>
        <taxon>Pezizomycotina</taxon>
        <taxon>Sordariomycetes</taxon>
        <taxon>Hypocreomycetidae</taxon>
        <taxon>Hypocreales</taxon>
        <taxon>Clavicipitaceae</taxon>
        <taxon>Conoideocrella</taxon>
    </lineage>
</organism>
<dbReference type="InterPro" id="IPR016167">
    <property type="entry name" value="FAD-bd_PCMH_sub1"/>
</dbReference>
<dbReference type="EMBL" id="JASWJB010000066">
    <property type="protein sequence ID" value="KAK2601964.1"/>
    <property type="molecule type" value="Genomic_DNA"/>
</dbReference>
<dbReference type="GO" id="GO:0050660">
    <property type="term" value="F:flavin adenine dinucleotide binding"/>
    <property type="evidence" value="ECO:0007669"/>
    <property type="project" value="InterPro"/>
</dbReference>
<gene>
    <name evidence="2" type="ORF">QQS21_004477</name>
</gene>
<dbReference type="AlphaFoldDB" id="A0AAJ0FVF5"/>